<feature type="compositionally biased region" description="Basic residues" evidence="1">
    <location>
        <begin position="1"/>
        <end position="13"/>
    </location>
</feature>
<comment type="caution">
    <text evidence="2">The sequence shown here is derived from an EMBL/GenBank/DDBJ whole genome shotgun (WGS) entry which is preliminary data.</text>
</comment>
<dbReference type="EMBL" id="JASSZA010000004">
    <property type="protein sequence ID" value="KAK2113211.1"/>
    <property type="molecule type" value="Genomic_DNA"/>
</dbReference>
<sequence>GRHTHGHIRKRGRTLPPPQLGPRILGPCSPHPESLPHGAGAERHWGTGSWEGRLGEGGWTGRVAVTVLTAAQRILNRDLLNARSKDPKQGNPEPCGVPGARDLLPPTHGSFDFLQGDCTKAKQKLNWKPRVAFDVSIPQGARRPAAGPGLQGGNSQGKARRAGCGRREGCENERLRGLSGADTRGGVSLGESGRNSSLTPTPVSQELVREMVHADVELMRTNPNA</sequence>
<dbReference type="Proteomes" id="UP001266305">
    <property type="component" value="Unassembled WGS sequence"/>
</dbReference>
<evidence type="ECO:0000256" key="1">
    <source>
        <dbReference type="SAM" id="MobiDB-lite"/>
    </source>
</evidence>
<feature type="compositionally biased region" description="Basic and acidic residues" evidence="1">
    <location>
        <begin position="165"/>
        <end position="176"/>
    </location>
</feature>
<name>A0ABQ9VVN7_SAGOE</name>
<reference evidence="2 3" key="1">
    <citation type="submission" date="2023-05" db="EMBL/GenBank/DDBJ databases">
        <title>B98-5 Cell Line De Novo Hybrid Assembly: An Optical Mapping Approach.</title>
        <authorList>
            <person name="Kananen K."/>
            <person name="Auerbach J.A."/>
            <person name="Kautto E."/>
            <person name="Blachly J.S."/>
        </authorList>
    </citation>
    <scope>NUCLEOTIDE SEQUENCE [LARGE SCALE GENOMIC DNA]</scope>
    <source>
        <strain evidence="2">B95-8</strain>
        <tissue evidence="2">Cell line</tissue>
    </source>
</reference>
<feature type="region of interest" description="Disordered" evidence="1">
    <location>
        <begin position="1"/>
        <end position="49"/>
    </location>
</feature>
<accession>A0ABQ9VVN7</accession>
<organism evidence="2 3">
    <name type="scientific">Saguinus oedipus</name>
    <name type="common">Cotton-top tamarin</name>
    <name type="synonym">Oedipomidas oedipus</name>
    <dbReference type="NCBI Taxonomy" id="9490"/>
    <lineage>
        <taxon>Eukaryota</taxon>
        <taxon>Metazoa</taxon>
        <taxon>Chordata</taxon>
        <taxon>Craniata</taxon>
        <taxon>Vertebrata</taxon>
        <taxon>Euteleostomi</taxon>
        <taxon>Mammalia</taxon>
        <taxon>Eutheria</taxon>
        <taxon>Euarchontoglires</taxon>
        <taxon>Primates</taxon>
        <taxon>Haplorrhini</taxon>
        <taxon>Platyrrhini</taxon>
        <taxon>Cebidae</taxon>
        <taxon>Callitrichinae</taxon>
        <taxon>Saguinus</taxon>
    </lineage>
</organism>
<feature type="region of interest" description="Disordered" evidence="1">
    <location>
        <begin position="138"/>
        <end position="205"/>
    </location>
</feature>
<proteinExistence type="predicted"/>
<evidence type="ECO:0000313" key="3">
    <source>
        <dbReference type="Proteomes" id="UP001266305"/>
    </source>
</evidence>
<gene>
    <name evidence="2" type="ORF">P7K49_007477</name>
</gene>
<keyword evidence="3" id="KW-1185">Reference proteome</keyword>
<evidence type="ECO:0000313" key="2">
    <source>
        <dbReference type="EMBL" id="KAK2113211.1"/>
    </source>
</evidence>
<feature type="region of interest" description="Disordered" evidence="1">
    <location>
        <begin position="81"/>
        <end position="103"/>
    </location>
</feature>
<protein>
    <submittedName>
        <fullName evidence="2">Uncharacterized protein</fullName>
    </submittedName>
</protein>
<feature type="compositionally biased region" description="Polar residues" evidence="1">
    <location>
        <begin position="193"/>
        <end position="204"/>
    </location>
</feature>
<feature type="non-terminal residue" evidence="2">
    <location>
        <position position="1"/>
    </location>
</feature>